<sequence>MEIGNSENMLKLLKQNIGTTIHQQVSAGEVQKFFELMDSSTFRKGELLVEERKRTGQIYFVVHGACYTYFTDRYGARHAVQFSIEGNWTGDLYGFLSGGPTQFGVAALEPLTLLKLDKGNYEKACSIAVIEKFIRMLTQQSFIEVQNRLAKTISTDSETCYKEFARQNPGLVNRIPQYLIASYLGIKAPSLSRIRRHLSGN</sequence>
<dbReference type="InterPro" id="IPR014710">
    <property type="entry name" value="RmlC-like_jellyroll"/>
</dbReference>
<evidence type="ECO:0000313" key="2">
    <source>
        <dbReference type="EMBL" id="MBC6491695.1"/>
    </source>
</evidence>
<dbReference type="RefSeq" id="WP_187257019.1">
    <property type="nucleotide sequence ID" value="NZ_JBHULF010000007.1"/>
</dbReference>
<evidence type="ECO:0000259" key="1">
    <source>
        <dbReference type="PROSITE" id="PS50042"/>
    </source>
</evidence>
<gene>
    <name evidence="2" type="ORF">BC349_11590</name>
</gene>
<dbReference type="Pfam" id="PF00027">
    <property type="entry name" value="cNMP_binding"/>
    <property type="match status" value="1"/>
</dbReference>
<keyword evidence="3" id="KW-1185">Reference proteome</keyword>
<dbReference type="SUPFAM" id="SSF51206">
    <property type="entry name" value="cAMP-binding domain-like"/>
    <property type="match status" value="1"/>
</dbReference>
<protein>
    <recommendedName>
        <fullName evidence="1">Cyclic nucleotide-binding domain-containing protein</fullName>
    </recommendedName>
</protein>
<proteinExistence type="predicted"/>
<reference evidence="2 3" key="1">
    <citation type="submission" date="2016-07" db="EMBL/GenBank/DDBJ databases">
        <title>Genome analysis of Flavihumibacter stibioxidans YS-17.</title>
        <authorList>
            <person name="Shi K."/>
            <person name="Han Y."/>
            <person name="Wang G."/>
        </authorList>
    </citation>
    <scope>NUCLEOTIDE SEQUENCE [LARGE SCALE GENOMIC DNA]</scope>
    <source>
        <strain evidence="2 3">YS-17</strain>
    </source>
</reference>
<dbReference type="InterPro" id="IPR000595">
    <property type="entry name" value="cNMP-bd_dom"/>
</dbReference>
<accession>A0ABR7MAE5</accession>
<name>A0ABR7MAE5_9BACT</name>
<dbReference type="Proteomes" id="UP000765802">
    <property type="component" value="Unassembled WGS sequence"/>
</dbReference>
<dbReference type="EMBL" id="MBUA01000023">
    <property type="protein sequence ID" value="MBC6491695.1"/>
    <property type="molecule type" value="Genomic_DNA"/>
</dbReference>
<feature type="domain" description="Cyclic nucleotide-binding" evidence="1">
    <location>
        <begin position="21"/>
        <end position="123"/>
    </location>
</feature>
<dbReference type="InterPro" id="IPR018490">
    <property type="entry name" value="cNMP-bd_dom_sf"/>
</dbReference>
<dbReference type="Gene3D" id="2.60.120.10">
    <property type="entry name" value="Jelly Rolls"/>
    <property type="match status" value="1"/>
</dbReference>
<organism evidence="2 3">
    <name type="scientific">Flavihumibacter stibioxidans</name>
    <dbReference type="NCBI Taxonomy" id="1834163"/>
    <lineage>
        <taxon>Bacteria</taxon>
        <taxon>Pseudomonadati</taxon>
        <taxon>Bacteroidota</taxon>
        <taxon>Chitinophagia</taxon>
        <taxon>Chitinophagales</taxon>
        <taxon>Chitinophagaceae</taxon>
        <taxon>Flavihumibacter</taxon>
    </lineage>
</organism>
<evidence type="ECO:0000313" key="3">
    <source>
        <dbReference type="Proteomes" id="UP000765802"/>
    </source>
</evidence>
<comment type="caution">
    <text evidence="2">The sequence shown here is derived from an EMBL/GenBank/DDBJ whole genome shotgun (WGS) entry which is preliminary data.</text>
</comment>
<dbReference type="CDD" id="cd00038">
    <property type="entry name" value="CAP_ED"/>
    <property type="match status" value="1"/>
</dbReference>
<dbReference type="PROSITE" id="PS50042">
    <property type="entry name" value="CNMP_BINDING_3"/>
    <property type="match status" value="1"/>
</dbReference>